<keyword evidence="1" id="KW-0808">Transferase</keyword>
<keyword evidence="2" id="KW-1185">Reference proteome</keyword>
<organism evidence="1 2">
    <name type="scientific">Microlunatus parietis</name>
    <dbReference type="NCBI Taxonomy" id="682979"/>
    <lineage>
        <taxon>Bacteria</taxon>
        <taxon>Bacillati</taxon>
        <taxon>Actinomycetota</taxon>
        <taxon>Actinomycetes</taxon>
        <taxon>Propionibacteriales</taxon>
        <taxon>Propionibacteriaceae</taxon>
        <taxon>Microlunatus</taxon>
    </lineage>
</organism>
<dbReference type="GO" id="GO:0016301">
    <property type="term" value="F:kinase activity"/>
    <property type="evidence" value="ECO:0007669"/>
    <property type="project" value="UniProtKB-KW"/>
</dbReference>
<dbReference type="SUPFAM" id="SSF52540">
    <property type="entry name" value="P-loop containing nucleoside triphosphate hydrolases"/>
    <property type="match status" value="1"/>
</dbReference>
<name>A0A7Y9IDF0_9ACTN</name>
<reference evidence="1 2" key="1">
    <citation type="submission" date="2020-07" db="EMBL/GenBank/DDBJ databases">
        <title>Sequencing the genomes of 1000 actinobacteria strains.</title>
        <authorList>
            <person name="Klenk H.-P."/>
        </authorList>
    </citation>
    <scope>NUCLEOTIDE SEQUENCE [LARGE SCALE GENOMIC DNA]</scope>
    <source>
        <strain evidence="1 2">DSM 22083</strain>
    </source>
</reference>
<proteinExistence type="predicted"/>
<comment type="caution">
    <text evidence="1">The sequence shown here is derived from an EMBL/GenBank/DDBJ whole genome shotgun (WGS) entry which is preliminary data.</text>
</comment>
<accession>A0A7Y9IDF0</accession>
<gene>
    <name evidence="1" type="ORF">BKA15_006131</name>
</gene>
<dbReference type="Proteomes" id="UP000569914">
    <property type="component" value="Unassembled WGS sequence"/>
</dbReference>
<dbReference type="Pfam" id="PF13189">
    <property type="entry name" value="Cytidylate_kin2"/>
    <property type="match status" value="1"/>
</dbReference>
<dbReference type="EMBL" id="JACCBU010000001">
    <property type="protein sequence ID" value="NYE74802.1"/>
    <property type="molecule type" value="Genomic_DNA"/>
</dbReference>
<protein>
    <submittedName>
        <fullName evidence="1">Cytidylate kinase</fullName>
    </submittedName>
</protein>
<keyword evidence="1" id="KW-0418">Kinase</keyword>
<dbReference type="Gene3D" id="3.40.50.300">
    <property type="entry name" value="P-loop containing nucleotide triphosphate hydrolases"/>
    <property type="match status" value="1"/>
</dbReference>
<evidence type="ECO:0000313" key="1">
    <source>
        <dbReference type="EMBL" id="NYE74802.1"/>
    </source>
</evidence>
<dbReference type="InterPro" id="IPR027417">
    <property type="entry name" value="P-loop_NTPase"/>
</dbReference>
<sequence length="209" mass="22111">MGTVTISASYGAGGSVLAPRIASRLGLPFLDRAISVAIAAELGISPDAPEAKGESPGGWWARLANVSAMSFYADPSLAAVHPPEQLVRERSEKRLREIAEGAGGVILGRAAALVLADVRNALHVRLDGPIEARIAAAMEQHGLSAEEAKQNRKINDEARTRYVRQAYRADPNAAEHYHLVINTSALGWDAAEELIMIAAAARGIHPPAT</sequence>
<dbReference type="RefSeq" id="WP_179757368.1">
    <property type="nucleotide sequence ID" value="NZ_JACCBU010000001.1"/>
</dbReference>
<dbReference type="AlphaFoldDB" id="A0A7Y9IDF0"/>
<evidence type="ECO:0000313" key="2">
    <source>
        <dbReference type="Proteomes" id="UP000569914"/>
    </source>
</evidence>